<dbReference type="InterPro" id="IPR008331">
    <property type="entry name" value="Ferritin_DPS_dom"/>
</dbReference>
<dbReference type="GO" id="GO:0004322">
    <property type="term" value="F:ferroxidase activity"/>
    <property type="evidence" value="ECO:0007669"/>
    <property type="project" value="UniProtKB-EC"/>
</dbReference>
<dbReference type="InterPro" id="IPR009040">
    <property type="entry name" value="Ferritin-like_diiron"/>
</dbReference>
<feature type="binding site" evidence="5">
    <location>
        <position position="59"/>
    </location>
    <ligand>
        <name>Fe cation</name>
        <dbReference type="ChEBI" id="CHEBI:24875"/>
        <label>1</label>
    </ligand>
</feature>
<protein>
    <recommendedName>
        <fullName evidence="6">Ferritin</fullName>
        <ecNumber evidence="6">1.16.3.1</ecNumber>
    </recommendedName>
</protein>
<evidence type="ECO:0000259" key="7">
    <source>
        <dbReference type="PROSITE" id="PS50905"/>
    </source>
</evidence>
<comment type="similarity">
    <text evidence="1 6">Belongs to the ferritin family.</text>
</comment>
<keyword evidence="2 6" id="KW-0409">Iron storage</keyword>
<dbReference type="FunFam" id="1.20.1260.10:FF:000002">
    <property type="entry name" value="Ferritin, mitochondrial"/>
    <property type="match status" value="1"/>
</dbReference>
<keyword evidence="6" id="KW-0560">Oxidoreductase</keyword>
<dbReference type="InterPro" id="IPR012347">
    <property type="entry name" value="Ferritin-like"/>
</dbReference>
<evidence type="ECO:0000256" key="6">
    <source>
        <dbReference type="RuleBase" id="RU361145"/>
    </source>
</evidence>
<evidence type="ECO:0000256" key="5">
    <source>
        <dbReference type="PIRSR" id="PIRSR601519-1"/>
    </source>
</evidence>
<keyword evidence="4 5" id="KW-0408">Iron</keyword>
<organism evidence="8">
    <name type="scientific">Acartia pacifica</name>
    <name type="common">Copepod</name>
    <dbReference type="NCBI Taxonomy" id="335913"/>
    <lineage>
        <taxon>Eukaryota</taxon>
        <taxon>Metazoa</taxon>
        <taxon>Ecdysozoa</taxon>
        <taxon>Arthropoda</taxon>
        <taxon>Crustacea</taxon>
        <taxon>Multicrustacea</taxon>
        <taxon>Hexanauplia</taxon>
        <taxon>Copepoda</taxon>
        <taxon>Calanoida</taxon>
        <taxon>Acartiidae</taxon>
        <taxon>Acartia</taxon>
    </lineage>
</organism>
<evidence type="ECO:0000256" key="1">
    <source>
        <dbReference type="ARBA" id="ARBA00007513"/>
    </source>
</evidence>
<dbReference type="AlphaFoldDB" id="R9TDZ6"/>
<dbReference type="Gene3D" id="1.20.1260.10">
    <property type="match status" value="1"/>
</dbReference>
<dbReference type="GO" id="GO:0005737">
    <property type="term" value="C:cytoplasm"/>
    <property type="evidence" value="ECO:0007669"/>
    <property type="project" value="TreeGrafter"/>
</dbReference>
<dbReference type="GO" id="GO:0006826">
    <property type="term" value="P:iron ion transport"/>
    <property type="evidence" value="ECO:0007669"/>
    <property type="project" value="InterPro"/>
</dbReference>
<dbReference type="GO" id="GO:0006879">
    <property type="term" value="P:intracellular iron ion homeostasis"/>
    <property type="evidence" value="ECO:0007669"/>
    <property type="project" value="UniProtKB-KW"/>
</dbReference>
<dbReference type="InterPro" id="IPR009078">
    <property type="entry name" value="Ferritin-like_SF"/>
</dbReference>
<evidence type="ECO:0000313" key="8">
    <source>
        <dbReference type="EMBL" id="AGN29618.1"/>
    </source>
</evidence>
<dbReference type="PANTHER" id="PTHR11431:SF75">
    <property type="entry name" value="FERRITIN"/>
    <property type="match status" value="1"/>
</dbReference>
<evidence type="ECO:0000256" key="3">
    <source>
        <dbReference type="ARBA" id="ARBA00022723"/>
    </source>
</evidence>
<dbReference type="PROSITE" id="PS50905">
    <property type="entry name" value="FERRITIN_LIKE"/>
    <property type="match status" value="1"/>
</dbReference>
<dbReference type="EMBL" id="KC989845">
    <property type="protein sequence ID" value="AGN29618.1"/>
    <property type="molecule type" value="mRNA"/>
</dbReference>
<feature type="binding site" evidence="5">
    <location>
        <position position="138"/>
    </location>
    <ligand>
        <name>Fe cation</name>
        <dbReference type="ChEBI" id="CHEBI:24875"/>
        <label>1</label>
    </ligand>
</feature>
<dbReference type="GO" id="GO:0008198">
    <property type="term" value="F:ferrous iron binding"/>
    <property type="evidence" value="ECO:0007669"/>
    <property type="project" value="TreeGrafter"/>
</dbReference>
<evidence type="ECO:0000256" key="4">
    <source>
        <dbReference type="ARBA" id="ARBA00023004"/>
    </source>
</evidence>
<sequence>MVSRVRQNFSEEAEALINKQINLEFHASYVHLAMGSWFSRDDQALHGFAKYFTKSSQEEREHGMKLMEYQTKRGGKVVFQDITKPSTMEWGSPLQAMEATLELEKSVNQSLLSLHAVAGEKNDPHLCDFLEEHYLAEQVEAIKEVSDMVTKLRRFGESHVGVHILDKELESKE</sequence>
<dbReference type="InterPro" id="IPR014034">
    <property type="entry name" value="Ferritin_CS"/>
</dbReference>
<dbReference type="PANTHER" id="PTHR11431">
    <property type="entry name" value="FERRITIN"/>
    <property type="match status" value="1"/>
</dbReference>
<dbReference type="Pfam" id="PF00210">
    <property type="entry name" value="Ferritin"/>
    <property type="match status" value="1"/>
</dbReference>
<feature type="binding site" evidence="5">
    <location>
        <position position="104"/>
    </location>
    <ligand>
        <name>Fe cation</name>
        <dbReference type="ChEBI" id="CHEBI:24875"/>
        <label>1</label>
    </ligand>
</feature>
<dbReference type="GO" id="GO:0008199">
    <property type="term" value="F:ferric iron binding"/>
    <property type="evidence" value="ECO:0007669"/>
    <property type="project" value="InterPro"/>
</dbReference>
<dbReference type="CDD" id="cd01056">
    <property type="entry name" value="Euk_Ferritin"/>
    <property type="match status" value="1"/>
</dbReference>
<comment type="function">
    <text evidence="6">Stores iron in a soluble, non-toxic, readily available form. Important for iron homeostasis. Iron is taken up in the ferrous form and deposited as ferric hydroxides after oxidation.</text>
</comment>
<proteinExistence type="evidence at transcript level"/>
<feature type="domain" description="Ferritin-like diiron" evidence="7">
    <location>
        <begin position="7"/>
        <end position="156"/>
    </location>
</feature>
<keyword evidence="3 5" id="KW-0479">Metal-binding</keyword>
<name>R9TDZ6_ACAPC</name>
<comment type="catalytic activity">
    <reaction evidence="6">
        <text>4 Fe(2+) + O2 + 4 H(+) = 4 Fe(3+) + 2 H2O</text>
        <dbReference type="Rhea" id="RHEA:11148"/>
        <dbReference type="ChEBI" id="CHEBI:15377"/>
        <dbReference type="ChEBI" id="CHEBI:15378"/>
        <dbReference type="ChEBI" id="CHEBI:15379"/>
        <dbReference type="ChEBI" id="CHEBI:29033"/>
        <dbReference type="ChEBI" id="CHEBI:29034"/>
        <dbReference type="EC" id="1.16.3.1"/>
    </reaction>
</comment>
<evidence type="ECO:0000256" key="2">
    <source>
        <dbReference type="ARBA" id="ARBA00022434"/>
    </source>
</evidence>
<feature type="binding site" evidence="5">
    <location>
        <position position="62"/>
    </location>
    <ligand>
        <name>Fe cation</name>
        <dbReference type="ChEBI" id="CHEBI:24875"/>
        <label>1</label>
    </ligand>
</feature>
<dbReference type="EC" id="1.16.3.1" evidence="6"/>
<dbReference type="InterPro" id="IPR001519">
    <property type="entry name" value="Ferritin"/>
</dbReference>
<reference evidence="8" key="1">
    <citation type="journal article" date="2013" name="J. Exp. Mar. Biol. Ecol.">
        <title>An improved method for achieving high-quality RNA for copepod gene transcriptomic studies.</title>
        <authorList>
            <person name="Zhang H."/>
            <person name="Finiguerra M."/>
            <person name="Dam H.G."/>
            <person name="Huang Y."/>
            <person name="Xu D."/>
            <person name="Liu G."/>
            <person name="Lin S."/>
        </authorList>
    </citation>
    <scope>NUCLEOTIDE SEQUENCE</scope>
</reference>
<feature type="binding site" evidence="5">
    <location>
        <position position="24"/>
    </location>
    <ligand>
        <name>Fe cation</name>
        <dbReference type="ChEBI" id="CHEBI:24875"/>
        <label>1</label>
    </ligand>
</feature>
<dbReference type="PROSITE" id="PS00204">
    <property type="entry name" value="FERRITIN_2"/>
    <property type="match status" value="1"/>
</dbReference>
<accession>R9TDZ6</accession>
<dbReference type="SUPFAM" id="SSF47240">
    <property type="entry name" value="Ferritin-like"/>
    <property type="match status" value="1"/>
</dbReference>